<feature type="region of interest" description="Disordered" evidence="1">
    <location>
        <begin position="158"/>
        <end position="214"/>
    </location>
</feature>
<dbReference type="RefSeq" id="WP_053174885.1">
    <property type="nucleotide sequence ID" value="NZ_LGUV01000351.1"/>
</dbReference>
<reference evidence="3" key="1">
    <citation type="submission" date="2015-07" db="EMBL/GenBank/DDBJ databases">
        <authorList>
            <consortium name="Consortium for Microbial Forensics and Genomics (microFORGE)"/>
            <person name="Knight B.M."/>
            <person name="Roberts D.P."/>
            <person name="Lin D."/>
            <person name="Hari K."/>
            <person name="Fletcher J."/>
            <person name="Melcher U."/>
            <person name="Blagden T."/>
            <person name="Winegar R.A."/>
        </authorList>
    </citation>
    <scope>NUCLEOTIDE SEQUENCE [LARGE SCALE GENOMIC DNA]</scope>
    <source>
        <strain evidence="3">NRRL B-1447</strain>
    </source>
</reference>
<protein>
    <submittedName>
        <fullName evidence="2">Uncharacterized protein</fullName>
    </submittedName>
</protein>
<evidence type="ECO:0000256" key="1">
    <source>
        <dbReference type="SAM" id="MobiDB-lite"/>
    </source>
</evidence>
<name>A0A0L8M778_STRVG</name>
<organism evidence="2 3">
    <name type="scientific">Streptomyces virginiae</name>
    <name type="common">Streptomyces cinnamonensis</name>
    <dbReference type="NCBI Taxonomy" id="1961"/>
    <lineage>
        <taxon>Bacteria</taxon>
        <taxon>Bacillati</taxon>
        <taxon>Actinomycetota</taxon>
        <taxon>Actinomycetes</taxon>
        <taxon>Kitasatosporales</taxon>
        <taxon>Streptomycetaceae</taxon>
        <taxon>Streptomyces</taxon>
    </lineage>
</organism>
<dbReference type="PATRIC" id="fig|1961.12.peg.6106"/>
<proteinExistence type="predicted"/>
<dbReference type="Proteomes" id="UP000037084">
    <property type="component" value="Unassembled WGS sequence"/>
</dbReference>
<sequence>MGSWRTACPTSDGSTALGQALAQAVDKLAFVDFVLNFVPGADLLGYMIFAMDLLATFWEYLRNDDLILTRGFALDRSDVKALYYTEGRRMTLGFNARSTGMGHFSLRSATVTAQPPDRRDAKPPELSGEIAGLPALVPSVLFLAPAGPDATSAVALSGGGLVDDRQHPRRSHTGAQGRSLSTSMAHPGAQAGMPCPHRSGRVGGSLGCGGSGVR</sequence>
<gene>
    <name evidence="2" type="ORF">ADK75_27375</name>
</gene>
<dbReference type="EMBL" id="LGUV01000351">
    <property type="protein sequence ID" value="KOG46302.1"/>
    <property type="molecule type" value="Genomic_DNA"/>
</dbReference>
<dbReference type="AlphaFoldDB" id="A0A0L8M778"/>
<accession>A0A0L8M778</accession>
<evidence type="ECO:0000313" key="3">
    <source>
        <dbReference type="Proteomes" id="UP000037084"/>
    </source>
</evidence>
<feature type="compositionally biased region" description="Gly residues" evidence="1">
    <location>
        <begin position="201"/>
        <end position="214"/>
    </location>
</feature>
<evidence type="ECO:0000313" key="2">
    <source>
        <dbReference type="EMBL" id="KOG46302.1"/>
    </source>
</evidence>
<feature type="compositionally biased region" description="Polar residues" evidence="1">
    <location>
        <begin position="173"/>
        <end position="184"/>
    </location>
</feature>
<comment type="caution">
    <text evidence="2">The sequence shown here is derived from an EMBL/GenBank/DDBJ whole genome shotgun (WGS) entry which is preliminary data.</text>
</comment>